<dbReference type="STRING" id="571933.SAMN05216362_1361"/>
<name>A0A1H9K6T4_9BACI</name>
<feature type="domain" description="Thioredoxin" evidence="2">
    <location>
        <begin position="34"/>
        <end position="156"/>
    </location>
</feature>
<dbReference type="AlphaFoldDB" id="A0A1H9K6T4"/>
<evidence type="ECO:0000259" key="2">
    <source>
        <dbReference type="PROSITE" id="PS51352"/>
    </source>
</evidence>
<dbReference type="Pfam" id="PF00085">
    <property type="entry name" value="Thioredoxin"/>
    <property type="match status" value="1"/>
</dbReference>
<sequence length="157" mass="17736">MKKLIIFGVIIIALFAATAVLTNMAETEDVGEDNPYGKSTLDTETAALLDDPNYQNIITPDQLEEKLEAGEETTVYFFSPTCEYCREATPRLMPLADEMGVDVEQYNVLEFEEGWNEYGIEATPTLIHFEDGEEIARIKGAAPNEQFEEFFNEYVVE</sequence>
<evidence type="ECO:0000313" key="3">
    <source>
        <dbReference type="EMBL" id="SEQ94860.1"/>
    </source>
</evidence>
<proteinExistence type="predicted"/>
<reference evidence="3 4" key="1">
    <citation type="submission" date="2016-10" db="EMBL/GenBank/DDBJ databases">
        <authorList>
            <person name="de Groot N.N."/>
        </authorList>
    </citation>
    <scope>NUCLEOTIDE SEQUENCE [LARGE SCALE GENOMIC DNA]</scope>
    <source>
        <strain evidence="3 4">DSM 21633</strain>
    </source>
</reference>
<keyword evidence="4" id="KW-1185">Reference proteome</keyword>
<dbReference type="InterPro" id="IPR013766">
    <property type="entry name" value="Thioredoxin_domain"/>
</dbReference>
<evidence type="ECO:0000256" key="1">
    <source>
        <dbReference type="SAM" id="SignalP"/>
    </source>
</evidence>
<dbReference type="GO" id="GO:0045454">
    <property type="term" value="P:cell redox homeostasis"/>
    <property type="evidence" value="ECO:0007669"/>
    <property type="project" value="TreeGrafter"/>
</dbReference>
<evidence type="ECO:0000313" key="4">
    <source>
        <dbReference type="Proteomes" id="UP000199427"/>
    </source>
</evidence>
<organism evidence="3 4">
    <name type="scientific">Piscibacillus halophilus</name>
    <dbReference type="NCBI Taxonomy" id="571933"/>
    <lineage>
        <taxon>Bacteria</taxon>
        <taxon>Bacillati</taxon>
        <taxon>Bacillota</taxon>
        <taxon>Bacilli</taxon>
        <taxon>Bacillales</taxon>
        <taxon>Bacillaceae</taxon>
        <taxon>Piscibacillus</taxon>
    </lineage>
</organism>
<feature type="signal peptide" evidence="1">
    <location>
        <begin position="1"/>
        <end position="25"/>
    </location>
</feature>
<gene>
    <name evidence="3" type="ORF">SAMN05216362_1361</name>
</gene>
<dbReference type="SUPFAM" id="SSF52833">
    <property type="entry name" value="Thioredoxin-like"/>
    <property type="match status" value="1"/>
</dbReference>
<feature type="chain" id="PRO_5011565683" evidence="1">
    <location>
        <begin position="26"/>
        <end position="157"/>
    </location>
</feature>
<accession>A0A1H9K6T4</accession>
<dbReference type="RefSeq" id="WP_091774913.1">
    <property type="nucleotide sequence ID" value="NZ_CAESCL010000016.1"/>
</dbReference>
<dbReference type="PANTHER" id="PTHR43601">
    <property type="entry name" value="THIOREDOXIN, MITOCHONDRIAL"/>
    <property type="match status" value="1"/>
</dbReference>
<dbReference type="Gene3D" id="3.40.30.10">
    <property type="entry name" value="Glutaredoxin"/>
    <property type="match status" value="1"/>
</dbReference>
<protein>
    <submittedName>
        <fullName evidence="3">Thioredoxin</fullName>
    </submittedName>
</protein>
<dbReference type="OrthoDB" id="32134at2"/>
<dbReference type="EMBL" id="FOES01000036">
    <property type="protein sequence ID" value="SEQ94860.1"/>
    <property type="molecule type" value="Genomic_DNA"/>
</dbReference>
<dbReference type="PROSITE" id="PS51352">
    <property type="entry name" value="THIOREDOXIN_2"/>
    <property type="match status" value="1"/>
</dbReference>
<dbReference type="CDD" id="cd02947">
    <property type="entry name" value="TRX_family"/>
    <property type="match status" value="1"/>
</dbReference>
<dbReference type="Proteomes" id="UP000199427">
    <property type="component" value="Unassembled WGS sequence"/>
</dbReference>
<keyword evidence="1" id="KW-0732">Signal</keyword>
<dbReference type="InterPro" id="IPR036249">
    <property type="entry name" value="Thioredoxin-like_sf"/>
</dbReference>
<dbReference type="PANTHER" id="PTHR43601:SF3">
    <property type="entry name" value="THIOREDOXIN, MITOCHONDRIAL"/>
    <property type="match status" value="1"/>
</dbReference>